<evidence type="ECO:0000256" key="3">
    <source>
        <dbReference type="ARBA" id="ARBA00023242"/>
    </source>
</evidence>
<dbReference type="GO" id="GO:0005634">
    <property type="term" value="C:nucleus"/>
    <property type="evidence" value="ECO:0007669"/>
    <property type="project" value="UniProtKB-SubCell"/>
</dbReference>
<gene>
    <name evidence="9" type="ORF">Acr_22g0003120</name>
</gene>
<feature type="compositionally biased region" description="Gly residues" evidence="5">
    <location>
        <begin position="152"/>
        <end position="161"/>
    </location>
</feature>
<comment type="similarity">
    <text evidence="2 4">Belongs to the Ninja family.</text>
</comment>
<dbReference type="PANTHER" id="PTHR31413:SF46">
    <property type="entry name" value="NINJA-FAMILY PROTEIN AFP1"/>
    <property type="match status" value="1"/>
</dbReference>
<dbReference type="GO" id="GO:0045892">
    <property type="term" value="P:negative regulation of DNA-templated transcription"/>
    <property type="evidence" value="ECO:0007669"/>
    <property type="project" value="TreeGrafter"/>
</dbReference>
<reference evidence="9 10" key="1">
    <citation type="submission" date="2019-07" db="EMBL/GenBank/DDBJ databases">
        <title>De Novo Assembly of kiwifruit Actinidia rufa.</title>
        <authorList>
            <person name="Sugita-Konishi S."/>
            <person name="Sato K."/>
            <person name="Mori E."/>
            <person name="Abe Y."/>
            <person name="Kisaki G."/>
            <person name="Hamano K."/>
            <person name="Suezawa K."/>
            <person name="Otani M."/>
            <person name="Fukuda T."/>
            <person name="Manabe T."/>
            <person name="Gomi K."/>
            <person name="Tabuchi M."/>
            <person name="Akimitsu K."/>
            <person name="Kataoka I."/>
        </authorList>
    </citation>
    <scope>NUCLEOTIDE SEQUENCE [LARGE SCALE GENOMIC DNA]</scope>
    <source>
        <strain evidence="10">cv. Fuchu</strain>
    </source>
</reference>
<proteinExistence type="inferred from homology"/>
<evidence type="ECO:0000256" key="2">
    <source>
        <dbReference type="ARBA" id="ARBA00006081"/>
    </source>
</evidence>
<dbReference type="PANTHER" id="PTHR31413">
    <property type="entry name" value="AFP HOMOLOG 2"/>
    <property type="match status" value="1"/>
</dbReference>
<dbReference type="Pfam" id="PF07897">
    <property type="entry name" value="EAR"/>
    <property type="match status" value="1"/>
</dbReference>
<dbReference type="InterPro" id="IPR012463">
    <property type="entry name" value="Ninja_motif"/>
</dbReference>
<evidence type="ECO:0000256" key="5">
    <source>
        <dbReference type="SAM" id="MobiDB-lite"/>
    </source>
</evidence>
<dbReference type="InterPro" id="IPR032308">
    <property type="entry name" value="TDBD"/>
</dbReference>
<feature type="compositionally biased region" description="Low complexity" evidence="5">
    <location>
        <begin position="197"/>
        <end position="212"/>
    </location>
</feature>
<evidence type="ECO:0000313" key="9">
    <source>
        <dbReference type="EMBL" id="GFZ10914.1"/>
    </source>
</evidence>
<sequence length="448" mass="48589">MADANEGKRSIPGMEKLSLETNRFPRDLLQRFMASNNQSQFTSTCREEEEREEIELNLGLSLGGRFGVDKSEKKKLMRSSSIAGSIPIVRDDFDAETTPPVSVPALMRTSSLPAETEEEWRKRKELQTLRRMEAKRRRMEKQRSLRSEKEGSGGSGCGGGRGLRREIEQYVGAANGFGLTAARAAAGGVGQGFVQPSGSVESQGGSSSGMSESDSKPVQGKGRGVEFGSYDWRSLTQAWQGLIICVFWLVGVAISMPCFHFMGLAVEGIVLGVSGGIHGFEDALLNLGLNSSFTFAMLPVTCQVLFLIKDPAAVVKASPSSIWSLQERSNQEAMGSSGTKGRENANKYVTDTEKSPPKRPEVLERRARETGSNSVDNMPCVFTQGDGPNGRRIDGILYKYGKGEEVRIMCVCHGNFLSPAEFVKHAGGTDVAHPLKHIVVNPSAGPFL</sequence>
<evidence type="ECO:0000259" key="7">
    <source>
        <dbReference type="Pfam" id="PF07897"/>
    </source>
</evidence>
<feature type="compositionally biased region" description="Basic and acidic residues" evidence="5">
    <location>
        <begin position="340"/>
        <end position="369"/>
    </location>
</feature>
<dbReference type="GO" id="GO:0007165">
    <property type="term" value="P:signal transduction"/>
    <property type="evidence" value="ECO:0007669"/>
    <property type="project" value="InterPro"/>
</dbReference>
<dbReference type="InterPro" id="IPR032310">
    <property type="entry name" value="NLS_NINJA_AFP-like"/>
</dbReference>
<dbReference type="InterPro" id="IPR031307">
    <property type="entry name" value="Ninja_fam"/>
</dbReference>
<feature type="region of interest" description="Disordered" evidence="5">
    <location>
        <begin position="326"/>
        <end position="384"/>
    </location>
</feature>
<accession>A0A7J0GJL3</accession>
<name>A0A7J0GJL3_9ERIC</name>
<comment type="caution">
    <text evidence="9">The sequence shown here is derived from an EMBL/GenBank/DDBJ whole genome shotgun (WGS) entry which is preliminary data.</text>
</comment>
<keyword evidence="3 4" id="KW-0539">Nucleus</keyword>
<dbReference type="GO" id="GO:0009737">
    <property type="term" value="P:response to abscisic acid"/>
    <property type="evidence" value="ECO:0007669"/>
    <property type="project" value="TreeGrafter"/>
</dbReference>
<dbReference type="Pfam" id="PF16136">
    <property type="entry name" value="NLS_NINJA_AFP"/>
    <property type="match status" value="1"/>
</dbReference>
<evidence type="ECO:0000256" key="1">
    <source>
        <dbReference type="ARBA" id="ARBA00004123"/>
    </source>
</evidence>
<feature type="compositionally biased region" description="Polar residues" evidence="5">
    <location>
        <begin position="326"/>
        <end position="339"/>
    </location>
</feature>
<evidence type="ECO:0000256" key="4">
    <source>
        <dbReference type="RuleBase" id="RU369029"/>
    </source>
</evidence>
<keyword evidence="6" id="KW-0472">Membrane</keyword>
<feature type="region of interest" description="Disordered" evidence="5">
    <location>
        <begin position="133"/>
        <end position="161"/>
    </location>
</feature>
<evidence type="ECO:0000313" key="10">
    <source>
        <dbReference type="Proteomes" id="UP000585474"/>
    </source>
</evidence>
<evidence type="ECO:0000256" key="6">
    <source>
        <dbReference type="SAM" id="Phobius"/>
    </source>
</evidence>
<keyword evidence="6" id="KW-0812">Transmembrane</keyword>
<feature type="compositionally biased region" description="Basic and acidic residues" evidence="5">
    <location>
        <begin position="141"/>
        <end position="151"/>
    </location>
</feature>
<feature type="domain" description="Tify" evidence="8">
    <location>
        <begin position="407"/>
        <end position="440"/>
    </location>
</feature>
<dbReference type="AlphaFoldDB" id="A0A7J0GJL3"/>
<dbReference type="OrthoDB" id="667358at2759"/>
<dbReference type="Proteomes" id="UP000585474">
    <property type="component" value="Unassembled WGS sequence"/>
</dbReference>
<comment type="function">
    <text evidence="4">Acts as a negative regulator of abscisic acid (ABA) response.</text>
</comment>
<protein>
    <recommendedName>
        <fullName evidence="4">Ninja-family protein</fullName>
    </recommendedName>
    <alternativeName>
        <fullName evidence="4">ABI-binding protein</fullName>
    </alternativeName>
</protein>
<keyword evidence="10" id="KW-1185">Reference proteome</keyword>
<keyword evidence="6" id="KW-1133">Transmembrane helix</keyword>
<dbReference type="Pfam" id="PF16135">
    <property type="entry name" value="TDBD"/>
    <property type="match status" value="1"/>
</dbReference>
<organism evidence="9 10">
    <name type="scientific">Actinidia rufa</name>
    <dbReference type="NCBI Taxonomy" id="165716"/>
    <lineage>
        <taxon>Eukaryota</taxon>
        <taxon>Viridiplantae</taxon>
        <taxon>Streptophyta</taxon>
        <taxon>Embryophyta</taxon>
        <taxon>Tracheophyta</taxon>
        <taxon>Spermatophyta</taxon>
        <taxon>Magnoliopsida</taxon>
        <taxon>eudicotyledons</taxon>
        <taxon>Gunneridae</taxon>
        <taxon>Pentapetalae</taxon>
        <taxon>asterids</taxon>
        <taxon>Ericales</taxon>
        <taxon>Actinidiaceae</taxon>
        <taxon>Actinidia</taxon>
    </lineage>
</organism>
<evidence type="ECO:0000259" key="8">
    <source>
        <dbReference type="Pfam" id="PF16135"/>
    </source>
</evidence>
<feature type="transmembrane region" description="Helical" evidence="6">
    <location>
        <begin position="242"/>
        <end position="263"/>
    </location>
</feature>
<feature type="domain" description="Ethylene-responsive binding factor-associated repression" evidence="7">
    <location>
        <begin position="49"/>
        <end position="84"/>
    </location>
</feature>
<feature type="region of interest" description="Disordered" evidence="5">
    <location>
        <begin position="195"/>
        <end position="220"/>
    </location>
</feature>
<dbReference type="EMBL" id="BJWL01000022">
    <property type="protein sequence ID" value="GFZ10914.1"/>
    <property type="molecule type" value="Genomic_DNA"/>
</dbReference>
<comment type="subcellular location">
    <subcellularLocation>
        <location evidence="1 4">Nucleus</location>
    </subcellularLocation>
</comment>